<sequence length="198" mass="21072">MTESRKQCKGSGRTSGGHGPSSFWLQEPQSVFDHLALQKGMVFVDAGCGAGDYTLHASAILGSGGVVIALDQARQSVEWLNSRTPEPGKAPITALACDITEPLPLQSGIADAAMLGTVLHIRQVRDGAAVLFSEMRRILRPGGVLAVLECKKEEADFGPPLHSRLSPDDVAELVAPQGFKKESDLLLEHTNLTCFRAG</sequence>
<keyword evidence="4" id="KW-1185">Reference proteome</keyword>
<evidence type="ECO:0000313" key="3">
    <source>
        <dbReference type="EMBL" id="BCS88124.1"/>
    </source>
</evidence>
<evidence type="ECO:0000259" key="2">
    <source>
        <dbReference type="Pfam" id="PF08241"/>
    </source>
</evidence>
<reference evidence="3" key="1">
    <citation type="journal article" date="2022" name="Arch. Microbiol.">
        <title>Pseudodesulfovibrio sediminis sp. nov., a mesophilic and neutrophilic sulfate-reducing bacterium isolated from sediment of a brackish lake.</title>
        <authorList>
            <person name="Takahashi A."/>
            <person name="Kojima H."/>
            <person name="Watanabe M."/>
            <person name="Fukui M."/>
        </authorList>
    </citation>
    <scope>NUCLEOTIDE SEQUENCE</scope>
    <source>
        <strain evidence="3">SF6</strain>
    </source>
</reference>
<dbReference type="SUPFAM" id="SSF53335">
    <property type="entry name" value="S-adenosyl-L-methionine-dependent methyltransferases"/>
    <property type="match status" value="1"/>
</dbReference>
<evidence type="ECO:0000313" key="4">
    <source>
        <dbReference type="Proteomes" id="UP001053296"/>
    </source>
</evidence>
<dbReference type="RefSeq" id="WP_229595486.1">
    <property type="nucleotide sequence ID" value="NZ_AP024485.1"/>
</dbReference>
<dbReference type="Pfam" id="PF08241">
    <property type="entry name" value="Methyltransf_11"/>
    <property type="match status" value="1"/>
</dbReference>
<dbReference type="InterPro" id="IPR013216">
    <property type="entry name" value="Methyltransf_11"/>
</dbReference>
<dbReference type="Gene3D" id="3.40.50.150">
    <property type="entry name" value="Vaccinia Virus protein VP39"/>
    <property type="match status" value="1"/>
</dbReference>
<dbReference type="CDD" id="cd02440">
    <property type="entry name" value="AdoMet_MTases"/>
    <property type="match status" value="1"/>
</dbReference>
<dbReference type="GO" id="GO:0008168">
    <property type="term" value="F:methyltransferase activity"/>
    <property type="evidence" value="ECO:0007669"/>
    <property type="project" value="UniProtKB-KW"/>
</dbReference>
<accession>A0ABN6ESJ6</accession>
<evidence type="ECO:0000256" key="1">
    <source>
        <dbReference type="SAM" id="MobiDB-lite"/>
    </source>
</evidence>
<protein>
    <submittedName>
        <fullName evidence="3">SAM-dependent methyltransferase</fullName>
    </submittedName>
</protein>
<keyword evidence="3" id="KW-0489">Methyltransferase</keyword>
<dbReference type="InterPro" id="IPR029063">
    <property type="entry name" value="SAM-dependent_MTases_sf"/>
</dbReference>
<feature type="region of interest" description="Disordered" evidence="1">
    <location>
        <begin position="1"/>
        <end position="22"/>
    </location>
</feature>
<proteinExistence type="predicted"/>
<dbReference type="Proteomes" id="UP001053296">
    <property type="component" value="Chromosome"/>
</dbReference>
<organism evidence="3 4">
    <name type="scientific">Pseudodesulfovibrio sediminis</name>
    <dbReference type="NCBI Taxonomy" id="2810563"/>
    <lineage>
        <taxon>Bacteria</taxon>
        <taxon>Pseudomonadati</taxon>
        <taxon>Thermodesulfobacteriota</taxon>
        <taxon>Desulfovibrionia</taxon>
        <taxon>Desulfovibrionales</taxon>
        <taxon>Desulfovibrionaceae</taxon>
    </lineage>
</organism>
<gene>
    <name evidence="3" type="ORF">PSDVSF_13660</name>
</gene>
<keyword evidence="3" id="KW-0808">Transferase</keyword>
<name>A0ABN6ESJ6_9BACT</name>
<dbReference type="GO" id="GO:0032259">
    <property type="term" value="P:methylation"/>
    <property type="evidence" value="ECO:0007669"/>
    <property type="project" value="UniProtKB-KW"/>
</dbReference>
<dbReference type="EMBL" id="AP024485">
    <property type="protein sequence ID" value="BCS88124.1"/>
    <property type="molecule type" value="Genomic_DNA"/>
</dbReference>
<feature type="domain" description="Methyltransferase type 11" evidence="2">
    <location>
        <begin position="44"/>
        <end position="146"/>
    </location>
</feature>